<feature type="signal peptide" evidence="1">
    <location>
        <begin position="1"/>
        <end position="20"/>
    </location>
</feature>
<organism evidence="2 3">
    <name type="scientific">Coleophoma cylindrospora</name>
    <dbReference type="NCBI Taxonomy" id="1849047"/>
    <lineage>
        <taxon>Eukaryota</taxon>
        <taxon>Fungi</taxon>
        <taxon>Dikarya</taxon>
        <taxon>Ascomycota</taxon>
        <taxon>Pezizomycotina</taxon>
        <taxon>Leotiomycetes</taxon>
        <taxon>Helotiales</taxon>
        <taxon>Dermateaceae</taxon>
        <taxon>Coleophoma</taxon>
    </lineage>
</organism>
<feature type="chain" id="PRO_5017626899" description="Secreted protein" evidence="1">
    <location>
        <begin position="21"/>
        <end position="205"/>
    </location>
</feature>
<proteinExistence type="predicted"/>
<name>A0A3D8QKG2_9HELO</name>
<keyword evidence="1" id="KW-0732">Signal</keyword>
<sequence length="205" mass="23274">MKFKTLIAIALLGLITLTTAARRGHRLEVNHIEDAPLHNYWRYAPIRSYNTTTGKKTTLMRWIKQGSTMGGVNTTDFINTKNKFTTYESRFIDKRAVPGVAACEPSANLKQCSLVSHWHDLTKTNVMYLYNNKCEVIGGPTVPIPTSQAPYDFDSFLPYVVVVLQWSPTGLPEFLYAGAYFGWRHGFYRGYLLDGVYSYIAYFGC</sequence>
<comment type="caution">
    <text evidence="2">The sequence shown here is derived from an EMBL/GenBank/DDBJ whole genome shotgun (WGS) entry which is preliminary data.</text>
</comment>
<dbReference type="OrthoDB" id="10301400at2759"/>
<gene>
    <name evidence="2" type="ORF">BP6252_11670</name>
</gene>
<protein>
    <recommendedName>
        <fullName evidence="4">Secreted protein</fullName>
    </recommendedName>
</protein>
<evidence type="ECO:0000256" key="1">
    <source>
        <dbReference type="SAM" id="SignalP"/>
    </source>
</evidence>
<evidence type="ECO:0000313" key="2">
    <source>
        <dbReference type="EMBL" id="RDW62237.1"/>
    </source>
</evidence>
<keyword evidence="3" id="KW-1185">Reference proteome</keyword>
<dbReference type="AlphaFoldDB" id="A0A3D8QKG2"/>
<reference evidence="2 3" key="1">
    <citation type="journal article" date="2018" name="IMA Fungus">
        <title>IMA Genome-F 9: Draft genome sequence of Annulohypoxylon stygium, Aspergillus mulundensis, Berkeleyomyces basicola (syn. Thielaviopsis basicola), Ceratocystis smalleyi, two Cercospora beticola strains, Coleophoma cylindrospora, Fusarium fracticaudum, Phialophora cf. hyalina, and Morchella septimelata.</title>
        <authorList>
            <person name="Wingfield B.D."/>
            <person name="Bills G.F."/>
            <person name="Dong Y."/>
            <person name="Huang W."/>
            <person name="Nel W.J."/>
            <person name="Swalarsk-Parry B.S."/>
            <person name="Vaghefi N."/>
            <person name="Wilken P.M."/>
            <person name="An Z."/>
            <person name="de Beer Z.W."/>
            <person name="De Vos L."/>
            <person name="Chen L."/>
            <person name="Duong T.A."/>
            <person name="Gao Y."/>
            <person name="Hammerbacher A."/>
            <person name="Kikkert J.R."/>
            <person name="Li Y."/>
            <person name="Li H."/>
            <person name="Li K."/>
            <person name="Li Q."/>
            <person name="Liu X."/>
            <person name="Ma X."/>
            <person name="Naidoo K."/>
            <person name="Pethybridge S.J."/>
            <person name="Sun J."/>
            <person name="Steenkamp E.T."/>
            <person name="van der Nest M.A."/>
            <person name="van Wyk S."/>
            <person name="Wingfield M.J."/>
            <person name="Xiong C."/>
            <person name="Yue Q."/>
            <person name="Zhang X."/>
        </authorList>
    </citation>
    <scope>NUCLEOTIDE SEQUENCE [LARGE SCALE GENOMIC DNA]</scope>
    <source>
        <strain evidence="2 3">BP6252</strain>
    </source>
</reference>
<evidence type="ECO:0008006" key="4">
    <source>
        <dbReference type="Google" id="ProtNLM"/>
    </source>
</evidence>
<accession>A0A3D8QKG2</accession>
<dbReference type="Proteomes" id="UP000256645">
    <property type="component" value="Unassembled WGS sequence"/>
</dbReference>
<evidence type="ECO:0000313" key="3">
    <source>
        <dbReference type="Proteomes" id="UP000256645"/>
    </source>
</evidence>
<dbReference type="EMBL" id="PDLM01000014">
    <property type="protein sequence ID" value="RDW62237.1"/>
    <property type="molecule type" value="Genomic_DNA"/>
</dbReference>